<accession>A0A016UW73</accession>
<dbReference type="AlphaFoldDB" id="A0A016UW73"/>
<reference evidence="3" key="1">
    <citation type="journal article" date="2015" name="Nat. Genet.">
        <title>The genome and transcriptome of the zoonotic hookworm Ancylostoma ceylanicum identify infection-specific gene families.</title>
        <authorList>
            <person name="Schwarz E.M."/>
            <person name="Hu Y."/>
            <person name="Antoshechkin I."/>
            <person name="Miller M.M."/>
            <person name="Sternberg P.W."/>
            <person name="Aroian R.V."/>
        </authorList>
    </citation>
    <scope>NUCLEOTIDE SEQUENCE</scope>
    <source>
        <strain evidence="3">HY135</strain>
    </source>
</reference>
<gene>
    <name evidence="2" type="primary">Acey_s0025.g1113</name>
    <name evidence="2" type="ORF">Y032_0025g1113</name>
</gene>
<organism evidence="2 3">
    <name type="scientific">Ancylostoma ceylanicum</name>
    <dbReference type="NCBI Taxonomy" id="53326"/>
    <lineage>
        <taxon>Eukaryota</taxon>
        <taxon>Metazoa</taxon>
        <taxon>Ecdysozoa</taxon>
        <taxon>Nematoda</taxon>
        <taxon>Chromadorea</taxon>
        <taxon>Rhabditida</taxon>
        <taxon>Rhabditina</taxon>
        <taxon>Rhabditomorpha</taxon>
        <taxon>Strongyloidea</taxon>
        <taxon>Ancylostomatidae</taxon>
        <taxon>Ancylostomatinae</taxon>
        <taxon>Ancylostoma</taxon>
    </lineage>
</organism>
<evidence type="ECO:0000313" key="3">
    <source>
        <dbReference type="Proteomes" id="UP000024635"/>
    </source>
</evidence>
<proteinExistence type="predicted"/>
<dbReference type="EMBL" id="JARK01001361">
    <property type="protein sequence ID" value="EYC19007.1"/>
    <property type="molecule type" value="Genomic_DNA"/>
</dbReference>
<keyword evidence="3" id="KW-1185">Reference proteome</keyword>
<protein>
    <submittedName>
        <fullName evidence="2">Uncharacterized protein</fullName>
    </submittedName>
</protein>
<dbReference type="Proteomes" id="UP000024635">
    <property type="component" value="Unassembled WGS sequence"/>
</dbReference>
<evidence type="ECO:0000313" key="2">
    <source>
        <dbReference type="EMBL" id="EYC19007.1"/>
    </source>
</evidence>
<comment type="caution">
    <text evidence="2">The sequence shown here is derived from an EMBL/GenBank/DDBJ whole genome shotgun (WGS) entry which is preliminary data.</text>
</comment>
<feature type="compositionally biased region" description="Basic residues" evidence="1">
    <location>
        <begin position="290"/>
        <end position="299"/>
    </location>
</feature>
<feature type="region of interest" description="Disordered" evidence="1">
    <location>
        <begin position="280"/>
        <end position="309"/>
    </location>
</feature>
<dbReference type="STRING" id="53326.A0A016UW73"/>
<dbReference type="OrthoDB" id="10523809at2759"/>
<name>A0A016UW73_9BILA</name>
<evidence type="ECO:0000256" key="1">
    <source>
        <dbReference type="SAM" id="MobiDB-lite"/>
    </source>
</evidence>
<sequence length="454" mass="51367">MSFYFEPVPKLLSQPNVVVLDARVGYVESVDEEKDQQRLSIACINGLHIQGDKAENVMDHLVKVAKAVSQGGDGDAIVGYSLMDVQDNISGLYMLPNGDAFFVPKRSACGFLVKSCWVRRVVDVARLKRGLCEITLRISSSHHLRLLYCLKLHGTYPTRRLLERIEELENMNETSGIVVIFGSDDSLDEAEDLLSEECEGFGLHVWTGLLKEETRTFIATKYSSDALDIEDLIVEEILDLPYRKQCYVVRATVGMVSKSELEPAENFRSEPTARAARDIAGQMEKAERRKKEKTKKAERRRQEKERAAQLVGQLEEGEKMTPEISLLPRHDDAIAIAAENLILREVASMASEKQISEMVATKVKKKRNRRRTKKDGVEDGDAVYLPQTRPQKVVMATLCHSGPACSRDNEDISNPEQVSSQDLPTMEMLPFQEVMVRLREHDLFGWRSKHRTFV</sequence>